<keyword evidence="3" id="KW-1185">Reference proteome</keyword>
<name>A0AAV2B8I4_9ARAC</name>
<dbReference type="Proteomes" id="UP001497382">
    <property type="component" value="Unassembled WGS sequence"/>
</dbReference>
<evidence type="ECO:0000313" key="2">
    <source>
        <dbReference type="EMBL" id="CAL1292462.1"/>
    </source>
</evidence>
<accession>A0AAV2B8I4</accession>
<protein>
    <recommendedName>
        <fullName evidence="4">Secreted protein</fullName>
    </recommendedName>
</protein>
<comment type="caution">
    <text evidence="2">The sequence shown here is derived from an EMBL/GenBank/DDBJ whole genome shotgun (WGS) entry which is preliminary data.</text>
</comment>
<feature type="chain" id="PRO_5043751978" description="Secreted protein" evidence="1">
    <location>
        <begin position="24"/>
        <end position="91"/>
    </location>
</feature>
<gene>
    <name evidence="2" type="ORF">LARSCL_LOCUS17670</name>
</gene>
<evidence type="ECO:0000256" key="1">
    <source>
        <dbReference type="SAM" id="SignalP"/>
    </source>
</evidence>
<dbReference type="AlphaFoldDB" id="A0AAV2B8I4"/>
<organism evidence="2 3">
    <name type="scientific">Larinioides sclopetarius</name>
    <dbReference type="NCBI Taxonomy" id="280406"/>
    <lineage>
        <taxon>Eukaryota</taxon>
        <taxon>Metazoa</taxon>
        <taxon>Ecdysozoa</taxon>
        <taxon>Arthropoda</taxon>
        <taxon>Chelicerata</taxon>
        <taxon>Arachnida</taxon>
        <taxon>Araneae</taxon>
        <taxon>Araneomorphae</taxon>
        <taxon>Entelegynae</taxon>
        <taxon>Araneoidea</taxon>
        <taxon>Araneidae</taxon>
        <taxon>Larinioides</taxon>
    </lineage>
</organism>
<evidence type="ECO:0000313" key="3">
    <source>
        <dbReference type="Proteomes" id="UP001497382"/>
    </source>
</evidence>
<keyword evidence="1" id="KW-0732">Signal</keyword>
<feature type="signal peptide" evidence="1">
    <location>
        <begin position="1"/>
        <end position="23"/>
    </location>
</feature>
<proteinExistence type="predicted"/>
<sequence>MLLRFCLYISSFVIALVVSQTSGNDTPKCNPSDRSLSYLDAALDLIIKAKGFYPVCPVESANKTSSPMDCTEVLRNEIMKVASTLSGRIVE</sequence>
<evidence type="ECO:0008006" key="4">
    <source>
        <dbReference type="Google" id="ProtNLM"/>
    </source>
</evidence>
<dbReference type="EMBL" id="CAXIEN010000307">
    <property type="protein sequence ID" value="CAL1292462.1"/>
    <property type="molecule type" value="Genomic_DNA"/>
</dbReference>
<reference evidence="2 3" key="1">
    <citation type="submission" date="2024-04" db="EMBL/GenBank/DDBJ databases">
        <authorList>
            <person name="Rising A."/>
            <person name="Reimegard J."/>
            <person name="Sonavane S."/>
            <person name="Akerstrom W."/>
            <person name="Nylinder S."/>
            <person name="Hedman E."/>
            <person name="Kallberg Y."/>
        </authorList>
    </citation>
    <scope>NUCLEOTIDE SEQUENCE [LARGE SCALE GENOMIC DNA]</scope>
</reference>